<dbReference type="GO" id="GO:0016705">
    <property type="term" value="F:oxidoreductase activity, acting on paired donors, with incorporation or reduction of molecular oxygen"/>
    <property type="evidence" value="ECO:0007669"/>
    <property type="project" value="InterPro"/>
</dbReference>
<dbReference type="RefSeq" id="WP_139095125.1">
    <property type="nucleotide sequence ID" value="NZ_VDFW01000002.1"/>
</dbReference>
<dbReference type="PROSITE" id="PS00086">
    <property type="entry name" value="CYTOCHROME_P450"/>
    <property type="match status" value="1"/>
</dbReference>
<organism evidence="4 5">
    <name type="scientific">Amycolatopsis alkalitolerans</name>
    <dbReference type="NCBI Taxonomy" id="2547244"/>
    <lineage>
        <taxon>Bacteria</taxon>
        <taxon>Bacillati</taxon>
        <taxon>Actinomycetota</taxon>
        <taxon>Actinomycetes</taxon>
        <taxon>Pseudonocardiales</taxon>
        <taxon>Pseudonocardiaceae</taxon>
        <taxon>Amycolatopsis</taxon>
    </lineage>
</organism>
<sequence>MSDQHAPFNPLDPAHLDDPDGPLGAARARCPVSFPRPGLACVVTDDDVQHVLGHPETYSNRGNFAIDGELELPAQLITMIDPPEHTELRRRLLRWFAPARLRALRPEVERIVAKALAGLPPTGEVDLYESYARSIPSSVVFAFLGLPEPVWQDLQNCTDVITERMPEPLIDLPEMGKMIAALTEVVKRRRAEPPARRDAIDGLLHPQDGEAELSEVEAVTHLMQLVLAATATTRSLILNTVHSLLATDQWQALARDRSKVPNAVEESLRHDTPLQFVLRTTNRADSVGGTVIPAETKVLVSLQSANRDERTWGADAAEFRLDRDAASAHLAFGRGIHTCIGAPLARLESVCAIDALLGVYPSLRLAESYRWEKVRAPMMRRPASLRVVLA</sequence>
<protein>
    <submittedName>
        <fullName evidence="4">Cytochrome P450</fullName>
    </submittedName>
</protein>
<keyword evidence="2" id="KW-0479">Metal-binding</keyword>
<dbReference type="SUPFAM" id="SSF48264">
    <property type="entry name" value="Cytochrome P450"/>
    <property type="match status" value="1"/>
</dbReference>
<dbReference type="InterPro" id="IPR017972">
    <property type="entry name" value="Cyt_P450_CS"/>
</dbReference>
<evidence type="ECO:0000313" key="4">
    <source>
        <dbReference type="EMBL" id="TNC29181.1"/>
    </source>
</evidence>
<dbReference type="GO" id="GO:0004497">
    <property type="term" value="F:monooxygenase activity"/>
    <property type="evidence" value="ECO:0007669"/>
    <property type="project" value="UniProtKB-KW"/>
</dbReference>
<reference evidence="4 5" key="1">
    <citation type="submission" date="2019-06" db="EMBL/GenBank/DDBJ databases">
        <title>Amycolatopsis alkalitolerans sp. nov., isolated from Gastrodia elata Blume.</title>
        <authorList>
            <person name="Narsing Rao M.P."/>
            <person name="Li W.J."/>
        </authorList>
    </citation>
    <scope>NUCLEOTIDE SEQUENCE [LARGE SCALE GENOMIC DNA]</scope>
    <source>
        <strain evidence="4 5">SYSUP0005</strain>
    </source>
</reference>
<dbReference type="EMBL" id="VDFW01000002">
    <property type="protein sequence ID" value="TNC29181.1"/>
    <property type="molecule type" value="Genomic_DNA"/>
</dbReference>
<keyword evidence="2" id="KW-0349">Heme</keyword>
<proteinExistence type="inferred from homology"/>
<dbReference type="InterPro" id="IPR036396">
    <property type="entry name" value="Cyt_P450_sf"/>
</dbReference>
<dbReference type="AlphaFoldDB" id="A0A5C4MAY8"/>
<dbReference type="GO" id="GO:0005506">
    <property type="term" value="F:iron ion binding"/>
    <property type="evidence" value="ECO:0007669"/>
    <property type="project" value="InterPro"/>
</dbReference>
<keyword evidence="5" id="KW-1185">Reference proteome</keyword>
<evidence type="ECO:0000256" key="1">
    <source>
        <dbReference type="ARBA" id="ARBA00010617"/>
    </source>
</evidence>
<dbReference type="OrthoDB" id="502624at2"/>
<gene>
    <name evidence="4" type="ORF">FG385_03600</name>
</gene>
<dbReference type="Proteomes" id="UP000305546">
    <property type="component" value="Unassembled WGS sequence"/>
</dbReference>
<dbReference type="Pfam" id="PF00067">
    <property type="entry name" value="p450"/>
    <property type="match status" value="1"/>
</dbReference>
<dbReference type="Gene3D" id="1.10.630.10">
    <property type="entry name" value="Cytochrome P450"/>
    <property type="match status" value="1"/>
</dbReference>
<keyword evidence="2" id="KW-0503">Monooxygenase</keyword>
<keyword evidence="2" id="KW-0408">Iron</keyword>
<dbReference type="InterPro" id="IPR001128">
    <property type="entry name" value="Cyt_P450"/>
</dbReference>
<dbReference type="GO" id="GO:0020037">
    <property type="term" value="F:heme binding"/>
    <property type="evidence" value="ECO:0007669"/>
    <property type="project" value="InterPro"/>
</dbReference>
<comment type="similarity">
    <text evidence="1 2">Belongs to the cytochrome P450 family.</text>
</comment>
<comment type="caution">
    <text evidence="4">The sequence shown here is derived from an EMBL/GenBank/DDBJ whole genome shotgun (WGS) entry which is preliminary data.</text>
</comment>
<dbReference type="PANTHER" id="PTHR46696:SF1">
    <property type="entry name" value="CYTOCHROME P450 YJIB-RELATED"/>
    <property type="match status" value="1"/>
</dbReference>
<name>A0A5C4MAY8_9PSEU</name>
<evidence type="ECO:0000256" key="3">
    <source>
        <dbReference type="SAM" id="MobiDB-lite"/>
    </source>
</evidence>
<keyword evidence="2" id="KW-0560">Oxidoreductase</keyword>
<dbReference type="PANTHER" id="PTHR46696">
    <property type="entry name" value="P450, PUTATIVE (EUROFUNG)-RELATED"/>
    <property type="match status" value="1"/>
</dbReference>
<evidence type="ECO:0000313" key="5">
    <source>
        <dbReference type="Proteomes" id="UP000305546"/>
    </source>
</evidence>
<dbReference type="PRINTS" id="PR00359">
    <property type="entry name" value="BP450"/>
</dbReference>
<evidence type="ECO:0000256" key="2">
    <source>
        <dbReference type="RuleBase" id="RU000461"/>
    </source>
</evidence>
<dbReference type="InterPro" id="IPR002397">
    <property type="entry name" value="Cyt_P450_B"/>
</dbReference>
<accession>A0A5C4MAY8</accession>
<feature type="region of interest" description="Disordered" evidence="3">
    <location>
        <begin position="1"/>
        <end position="22"/>
    </location>
</feature>